<dbReference type="OrthoDB" id="6614302at2759"/>
<feature type="region of interest" description="Disordered" evidence="1">
    <location>
        <begin position="185"/>
        <end position="212"/>
    </location>
</feature>
<name>A0A6G0T2D0_APHGL</name>
<evidence type="ECO:0000313" key="2">
    <source>
        <dbReference type="EMBL" id="KAE9524505.1"/>
    </source>
</evidence>
<reference evidence="2 3" key="1">
    <citation type="submission" date="2019-08" db="EMBL/GenBank/DDBJ databases">
        <title>The genome of the soybean aphid Biotype 1, its phylome, world population structure and adaptation to the North American continent.</title>
        <authorList>
            <person name="Giordano R."/>
            <person name="Donthu R.K."/>
            <person name="Hernandez A.G."/>
            <person name="Wright C.L."/>
            <person name="Zimin A.V."/>
        </authorList>
    </citation>
    <scope>NUCLEOTIDE SEQUENCE [LARGE SCALE GENOMIC DNA]</scope>
    <source>
        <tissue evidence="2">Whole aphids</tissue>
    </source>
</reference>
<evidence type="ECO:0000313" key="3">
    <source>
        <dbReference type="Proteomes" id="UP000475862"/>
    </source>
</evidence>
<protein>
    <submittedName>
        <fullName evidence="2">Uncharacterized protein</fullName>
    </submittedName>
</protein>
<evidence type="ECO:0000256" key="1">
    <source>
        <dbReference type="SAM" id="MobiDB-lite"/>
    </source>
</evidence>
<comment type="caution">
    <text evidence="2">The sequence shown here is derived from an EMBL/GenBank/DDBJ whole genome shotgun (WGS) entry which is preliminary data.</text>
</comment>
<dbReference type="AlphaFoldDB" id="A0A6G0T2D0"/>
<keyword evidence="3" id="KW-1185">Reference proteome</keyword>
<feature type="compositionally biased region" description="Polar residues" evidence="1">
    <location>
        <begin position="162"/>
        <end position="173"/>
    </location>
</feature>
<organism evidence="2 3">
    <name type="scientific">Aphis glycines</name>
    <name type="common">Soybean aphid</name>
    <dbReference type="NCBI Taxonomy" id="307491"/>
    <lineage>
        <taxon>Eukaryota</taxon>
        <taxon>Metazoa</taxon>
        <taxon>Ecdysozoa</taxon>
        <taxon>Arthropoda</taxon>
        <taxon>Hexapoda</taxon>
        <taxon>Insecta</taxon>
        <taxon>Pterygota</taxon>
        <taxon>Neoptera</taxon>
        <taxon>Paraneoptera</taxon>
        <taxon>Hemiptera</taxon>
        <taxon>Sternorrhyncha</taxon>
        <taxon>Aphidomorpha</taxon>
        <taxon>Aphidoidea</taxon>
        <taxon>Aphididae</taxon>
        <taxon>Aphidini</taxon>
        <taxon>Aphis</taxon>
        <taxon>Aphis</taxon>
    </lineage>
</organism>
<dbReference type="EMBL" id="VYZN01000066">
    <property type="protein sequence ID" value="KAE9524505.1"/>
    <property type="molecule type" value="Genomic_DNA"/>
</dbReference>
<dbReference type="Proteomes" id="UP000475862">
    <property type="component" value="Unassembled WGS sequence"/>
</dbReference>
<gene>
    <name evidence="2" type="ORF">AGLY_015093</name>
</gene>
<feature type="region of interest" description="Disordered" evidence="1">
    <location>
        <begin position="145"/>
        <end position="173"/>
    </location>
</feature>
<accession>A0A6G0T2D0</accession>
<proteinExistence type="predicted"/>
<sequence>MSDDRVINVTNCTIYIGRVRIILESHPNVDEVANGVIEISRSAEDPQDDPVKNAPKKQTDFVSHCSTKPLDQCQLCTAPYAAHPKITSAGPTSQPSVCPRSSDTSCYLHGGGRCNYDEWSGTGNGNNINNNNSCTVAGNDDCKAATRNREPPGQNDGCSPAWGTQNGGRLSPLRLTTSGRYRKVAQSGRPTLSRIPVPCLGRPEPPARQDRPVDLYAGSRLPVPVRPGPAPARIPRIGRNCDARPSLSCDDDRNYHTAVDDADPVVVTTVCDLTGPIDTDDDLLDSHLGDNDANPVVVTTVCDLTGPTDTDDNVLLDSHVSDDDNMATVVVVGQPGVCVDESAECVDESTECTTSEQWLLPLALEDISSTGSRPLTVASFDDDGCSLLEGCRSGDRDSLSDLNQSVDSCVLPIPDDLTT</sequence>